<reference evidence="4 5" key="1">
    <citation type="submission" date="2016-11" db="EMBL/GenBank/DDBJ databases">
        <authorList>
            <person name="Varghese N."/>
            <person name="Submissions S."/>
        </authorList>
    </citation>
    <scope>NUCLEOTIDE SEQUENCE [LARGE SCALE GENOMIC DNA]</scope>
    <source>
        <strain evidence="4 5">DSM 19027</strain>
    </source>
</reference>
<dbReference type="EMBL" id="FQZP01000012">
    <property type="protein sequence ID" value="SHI84155.1"/>
    <property type="molecule type" value="Genomic_DNA"/>
</dbReference>
<dbReference type="Pfam" id="PF01520">
    <property type="entry name" value="Amidase_3"/>
    <property type="match status" value="1"/>
</dbReference>
<dbReference type="InterPro" id="IPR050695">
    <property type="entry name" value="N-acetylmuramoyl_amidase_3"/>
</dbReference>
<accession>A0A1M6EFB5</accession>
<dbReference type="PANTHER" id="PTHR30404:SF0">
    <property type="entry name" value="N-ACETYLMURAMOYL-L-ALANINE AMIDASE AMIC"/>
    <property type="match status" value="1"/>
</dbReference>
<dbReference type="GO" id="GO:0030288">
    <property type="term" value="C:outer membrane-bounded periplasmic space"/>
    <property type="evidence" value="ECO:0007669"/>
    <property type="project" value="TreeGrafter"/>
</dbReference>
<sequence length="330" mass="35766">MGLKKAGAILFLVFMMMLGSVLPNPLAGSGKDPEGETGSPYGLATPEAIPTPLRVKAAKDSPVPNEPRETRTTPVDEHTVDRGEALKDDGSTDTGKILAAEKADDKGKTDKPLSGKVICVDPGHQSVMIIKKVPVAPGESRTVWDYSIGTRGVETGVYEYAVALRVSKKLRTALEELGARVILTRERDDEPVGNIERAEIANAAKADAFIRIHCDGSDIPEARGISVLYPGSRYIDDNDMLEKSLTLSEFLLEEVVKATGAKNRGLYERNDQASFNYCKVPCTLIEMGFMTNPEEDRLLNSESYQDKLVLGMVNGILRYFNATGTGNNSG</sequence>
<evidence type="ECO:0000313" key="4">
    <source>
        <dbReference type="EMBL" id="SHI84155.1"/>
    </source>
</evidence>
<evidence type="ECO:0000256" key="2">
    <source>
        <dbReference type="SAM" id="MobiDB-lite"/>
    </source>
</evidence>
<dbReference type="AlphaFoldDB" id="A0A1M6EFB5"/>
<evidence type="ECO:0000256" key="1">
    <source>
        <dbReference type="ARBA" id="ARBA00022801"/>
    </source>
</evidence>
<keyword evidence="1" id="KW-0378">Hydrolase</keyword>
<evidence type="ECO:0000313" key="5">
    <source>
        <dbReference type="Proteomes" id="UP000324781"/>
    </source>
</evidence>
<dbReference type="OrthoDB" id="43070at2"/>
<feature type="compositionally biased region" description="Basic and acidic residues" evidence="2">
    <location>
        <begin position="66"/>
        <end position="90"/>
    </location>
</feature>
<name>A0A1M6EFB5_9FIRM</name>
<dbReference type="SUPFAM" id="SSF53187">
    <property type="entry name" value="Zn-dependent exopeptidases"/>
    <property type="match status" value="1"/>
</dbReference>
<gene>
    <name evidence="4" type="ORF">SAMN05444373_10125</name>
</gene>
<feature type="region of interest" description="Disordered" evidence="2">
    <location>
        <begin position="27"/>
        <end position="93"/>
    </location>
</feature>
<dbReference type="Proteomes" id="UP000324781">
    <property type="component" value="Unassembled WGS sequence"/>
</dbReference>
<organism evidence="4 5">
    <name type="scientific">Thermoclostridium caenicola</name>
    <dbReference type="NCBI Taxonomy" id="659425"/>
    <lineage>
        <taxon>Bacteria</taxon>
        <taxon>Bacillati</taxon>
        <taxon>Bacillota</taxon>
        <taxon>Clostridia</taxon>
        <taxon>Eubacteriales</taxon>
        <taxon>Oscillospiraceae</taxon>
        <taxon>Thermoclostridium</taxon>
    </lineage>
</organism>
<dbReference type="GO" id="GO:0009253">
    <property type="term" value="P:peptidoglycan catabolic process"/>
    <property type="evidence" value="ECO:0007669"/>
    <property type="project" value="InterPro"/>
</dbReference>
<dbReference type="CDD" id="cd02696">
    <property type="entry name" value="MurNAc-LAA"/>
    <property type="match status" value="1"/>
</dbReference>
<keyword evidence="5" id="KW-1185">Reference proteome</keyword>
<feature type="domain" description="MurNAc-LAA" evidence="3">
    <location>
        <begin position="198"/>
        <end position="317"/>
    </location>
</feature>
<dbReference type="InterPro" id="IPR002508">
    <property type="entry name" value="MurNAc-LAA_cat"/>
</dbReference>
<dbReference type="PANTHER" id="PTHR30404">
    <property type="entry name" value="N-ACETYLMURAMOYL-L-ALANINE AMIDASE"/>
    <property type="match status" value="1"/>
</dbReference>
<dbReference type="GO" id="GO:0008745">
    <property type="term" value="F:N-acetylmuramoyl-L-alanine amidase activity"/>
    <property type="evidence" value="ECO:0007669"/>
    <property type="project" value="InterPro"/>
</dbReference>
<dbReference type="Gene3D" id="3.40.630.40">
    <property type="entry name" value="Zn-dependent exopeptidases"/>
    <property type="match status" value="1"/>
</dbReference>
<protein>
    <submittedName>
        <fullName evidence="4">N-acetylmuramoyl-L-alanine amidase</fullName>
    </submittedName>
</protein>
<evidence type="ECO:0000259" key="3">
    <source>
        <dbReference type="SMART" id="SM00646"/>
    </source>
</evidence>
<proteinExistence type="predicted"/>
<dbReference type="SMART" id="SM00646">
    <property type="entry name" value="Ami_3"/>
    <property type="match status" value="1"/>
</dbReference>